<protein>
    <recommendedName>
        <fullName evidence="2">Radical SAM core domain-containing protein</fullName>
    </recommendedName>
</protein>
<sequence>MRSNQVQLDWIDAFVARIRPFVHVRLNDRVLIRLPNQTFKLNRTGALVLNHIIHGGSIKDILKARSYDENLPAQLHSFFTDLSRMLGSTICDDYHSPTLERIPFDLGYIELPILSEVALTWGCNIKCRFCYAACRCISEPEDKSTLEELSTKDVKRVLNIIR</sequence>
<proteinExistence type="predicted"/>
<reference evidence="1" key="1">
    <citation type="journal article" date="2014" name="Front. Microbiol.">
        <title>High frequency of phylogenetically diverse reductive dehalogenase-homologous genes in deep subseafloor sedimentary metagenomes.</title>
        <authorList>
            <person name="Kawai M."/>
            <person name="Futagami T."/>
            <person name="Toyoda A."/>
            <person name="Takaki Y."/>
            <person name="Nishi S."/>
            <person name="Hori S."/>
            <person name="Arai W."/>
            <person name="Tsubouchi T."/>
            <person name="Morono Y."/>
            <person name="Uchiyama I."/>
            <person name="Ito T."/>
            <person name="Fujiyama A."/>
            <person name="Inagaki F."/>
            <person name="Takami H."/>
        </authorList>
    </citation>
    <scope>NUCLEOTIDE SEQUENCE</scope>
    <source>
        <strain evidence="1">Expedition CK06-06</strain>
    </source>
</reference>
<dbReference type="SUPFAM" id="SSF102114">
    <property type="entry name" value="Radical SAM enzymes"/>
    <property type="match status" value="1"/>
</dbReference>
<feature type="non-terminal residue" evidence="1">
    <location>
        <position position="162"/>
    </location>
</feature>
<evidence type="ECO:0000313" key="1">
    <source>
        <dbReference type="EMBL" id="GAF86990.1"/>
    </source>
</evidence>
<accession>X0UEU7</accession>
<gene>
    <name evidence="1" type="ORF">S01H1_28949</name>
</gene>
<dbReference type="InterPro" id="IPR058240">
    <property type="entry name" value="rSAM_sf"/>
</dbReference>
<name>X0UEU7_9ZZZZ</name>
<comment type="caution">
    <text evidence="1">The sequence shown here is derived from an EMBL/GenBank/DDBJ whole genome shotgun (WGS) entry which is preliminary data.</text>
</comment>
<dbReference type="AlphaFoldDB" id="X0UEU7"/>
<evidence type="ECO:0008006" key="2">
    <source>
        <dbReference type="Google" id="ProtNLM"/>
    </source>
</evidence>
<organism evidence="1">
    <name type="scientific">marine sediment metagenome</name>
    <dbReference type="NCBI Taxonomy" id="412755"/>
    <lineage>
        <taxon>unclassified sequences</taxon>
        <taxon>metagenomes</taxon>
        <taxon>ecological metagenomes</taxon>
    </lineage>
</organism>
<dbReference type="EMBL" id="BARS01017723">
    <property type="protein sequence ID" value="GAF86990.1"/>
    <property type="molecule type" value="Genomic_DNA"/>
</dbReference>